<evidence type="ECO:0000256" key="2">
    <source>
        <dbReference type="ARBA" id="ARBA00023315"/>
    </source>
</evidence>
<dbReference type="InterPro" id="IPR016181">
    <property type="entry name" value="Acyl_CoA_acyltransferase"/>
</dbReference>
<proteinExistence type="predicted"/>
<dbReference type="GO" id="GO:0102971">
    <property type="term" value="F:phosphinothricin N-acetyltransferase activity"/>
    <property type="evidence" value="ECO:0007669"/>
    <property type="project" value="UniProtKB-EC"/>
</dbReference>
<protein>
    <submittedName>
        <fullName evidence="5">Phosphinothricin acetyltransferase</fullName>
        <ecNumber evidence="5">2.3.1.183</ecNumber>
    </submittedName>
</protein>
<dbReference type="InterPro" id="IPR000182">
    <property type="entry name" value="GNAT_dom"/>
</dbReference>
<comment type="caution">
    <text evidence="4">The sequence shown here is derived from an EMBL/GenBank/DDBJ whole genome shotgun (WGS) entry which is preliminary data.</text>
</comment>
<dbReference type="EC" id="2.3.1.183" evidence="5"/>
<dbReference type="SUPFAM" id="SSF55729">
    <property type="entry name" value="Acyl-CoA N-acyltransferases (Nat)"/>
    <property type="match status" value="1"/>
</dbReference>
<dbReference type="Proteomes" id="UP000564629">
    <property type="component" value="Unassembled WGS sequence"/>
</dbReference>
<gene>
    <name evidence="4" type="ORF">CHO01_29720</name>
    <name evidence="5" type="ORF">HNR08_001545</name>
</gene>
<sequence>MPLFAAPDPAAHGTPDPAVRVRAARTADVPGVAAVAATRGALPGGFADRVAAWAADPGRTVLVADRGGVVVGWAMLARWSGYDDAPDGTYVSALTVHPARWRTGTGSRLLAGLLDRADGDVRSVVNARNAPSLALHARHGFREAGRAATYAGIEFDGGTGVLLHREETA</sequence>
<feature type="domain" description="N-acetyltransferase" evidence="3">
    <location>
        <begin position="19"/>
        <end position="168"/>
    </location>
</feature>
<dbReference type="Gene3D" id="3.40.630.30">
    <property type="match status" value="1"/>
</dbReference>
<name>A0A511FF25_9CELL</name>
<keyword evidence="6" id="KW-1185">Reference proteome</keyword>
<keyword evidence="2 5" id="KW-0012">Acyltransferase</keyword>
<evidence type="ECO:0000259" key="3">
    <source>
        <dbReference type="PROSITE" id="PS51186"/>
    </source>
</evidence>
<evidence type="ECO:0000256" key="1">
    <source>
        <dbReference type="ARBA" id="ARBA00022679"/>
    </source>
</evidence>
<evidence type="ECO:0000313" key="5">
    <source>
        <dbReference type="EMBL" id="MBB5472809.1"/>
    </source>
</evidence>
<organism evidence="4 6">
    <name type="scientific">Cellulomonas hominis</name>
    <dbReference type="NCBI Taxonomy" id="156981"/>
    <lineage>
        <taxon>Bacteria</taxon>
        <taxon>Bacillati</taxon>
        <taxon>Actinomycetota</taxon>
        <taxon>Actinomycetes</taxon>
        <taxon>Micrococcales</taxon>
        <taxon>Cellulomonadaceae</taxon>
        <taxon>Cellulomonas</taxon>
    </lineage>
</organism>
<evidence type="ECO:0000313" key="6">
    <source>
        <dbReference type="Proteomes" id="UP000321723"/>
    </source>
</evidence>
<dbReference type="PROSITE" id="PS51186">
    <property type="entry name" value="GNAT"/>
    <property type="match status" value="1"/>
</dbReference>
<dbReference type="Proteomes" id="UP000321723">
    <property type="component" value="Unassembled WGS sequence"/>
</dbReference>
<dbReference type="PANTHER" id="PTHR43877">
    <property type="entry name" value="AMINOALKYLPHOSPHONATE N-ACETYLTRANSFERASE-RELATED-RELATED"/>
    <property type="match status" value="1"/>
</dbReference>
<evidence type="ECO:0000313" key="7">
    <source>
        <dbReference type="Proteomes" id="UP000564629"/>
    </source>
</evidence>
<dbReference type="RefSeq" id="WP_183834924.1">
    <property type="nucleotide sequence ID" value="NZ_BJVQ01000051.1"/>
</dbReference>
<dbReference type="EMBL" id="JACHDN010000001">
    <property type="protein sequence ID" value="MBB5472809.1"/>
    <property type="molecule type" value="Genomic_DNA"/>
</dbReference>
<dbReference type="CDD" id="cd04301">
    <property type="entry name" value="NAT_SF"/>
    <property type="match status" value="1"/>
</dbReference>
<dbReference type="InterPro" id="IPR050832">
    <property type="entry name" value="Bact_Acetyltransf"/>
</dbReference>
<dbReference type="AlphaFoldDB" id="A0A511FF25"/>
<dbReference type="Pfam" id="PF00583">
    <property type="entry name" value="Acetyltransf_1"/>
    <property type="match status" value="1"/>
</dbReference>
<dbReference type="EMBL" id="BJVQ01000051">
    <property type="protein sequence ID" value="GEL47856.1"/>
    <property type="molecule type" value="Genomic_DNA"/>
</dbReference>
<evidence type="ECO:0000313" key="4">
    <source>
        <dbReference type="EMBL" id="GEL47856.1"/>
    </source>
</evidence>
<reference evidence="5 7" key="2">
    <citation type="submission" date="2020-08" db="EMBL/GenBank/DDBJ databases">
        <title>Sequencing the genomes of 1000 actinobacteria strains.</title>
        <authorList>
            <person name="Klenk H.-P."/>
        </authorList>
    </citation>
    <scope>NUCLEOTIDE SEQUENCE [LARGE SCALE GENOMIC DNA]</scope>
    <source>
        <strain evidence="5 7">DSM 9581</strain>
    </source>
</reference>
<accession>A0A511FF25</accession>
<keyword evidence="1 5" id="KW-0808">Transferase</keyword>
<reference evidence="4 6" key="1">
    <citation type="submission" date="2019-07" db="EMBL/GenBank/DDBJ databases">
        <title>Whole genome shotgun sequence of Cellulomonas hominis NBRC 16055.</title>
        <authorList>
            <person name="Hosoyama A."/>
            <person name="Uohara A."/>
            <person name="Ohji S."/>
            <person name="Ichikawa N."/>
        </authorList>
    </citation>
    <scope>NUCLEOTIDE SEQUENCE [LARGE SCALE GENOMIC DNA]</scope>
    <source>
        <strain evidence="4 6">NBRC 16055</strain>
    </source>
</reference>